<dbReference type="KEGG" id="asr:WL1483_630"/>
<dbReference type="EMBL" id="CP013067">
    <property type="protein sequence ID" value="ALP40049.1"/>
    <property type="molecule type" value="Genomic_DNA"/>
</dbReference>
<proteinExistence type="predicted"/>
<sequence length="54" mass="5633">MHDALSLLVMPAPVDQGANASKGWPRGQSNTVAEAYRATAPMNSPIGSQIPVKT</sequence>
<protein>
    <submittedName>
        <fullName evidence="1">Uncharacterized protein</fullName>
    </submittedName>
</protein>
<evidence type="ECO:0000313" key="1">
    <source>
        <dbReference type="EMBL" id="ALP40049.1"/>
    </source>
</evidence>
<name>A0A0S2SED6_9GAMM</name>
<dbReference type="Proteomes" id="UP000058114">
    <property type="component" value="Chromosome"/>
</dbReference>
<gene>
    <name evidence="1" type="ORF">WL1483_630</name>
</gene>
<accession>A0A0S2SED6</accession>
<organism evidence="1 2">
    <name type="scientific">Aeromonas schubertii</name>
    <dbReference type="NCBI Taxonomy" id="652"/>
    <lineage>
        <taxon>Bacteria</taxon>
        <taxon>Pseudomonadati</taxon>
        <taxon>Pseudomonadota</taxon>
        <taxon>Gammaproteobacteria</taxon>
        <taxon>Aeromonadales</taxon>
        <taxon>Aeromonadaceae</taxon>
        <taxon>Aeromonas</taxon>
    </lineage>
</organism>
<reference evidence="2" key="1">
    <citation type="submission" date="2015-10" db="EMBL/GenBank/DDBJ databases">
        <title>Complete Genome Sequence of Aeromonas schubertii strain WL1483.</title>
        <authorList>
            <person name="Liu L."/>
        </authorList>
    </citation>
    <scope>NUCLEOTIDE SEQUENCE [LARGE SCALE GENOMIC DNA]</scope>
    <source>
        <strain evidence="2">WL1483</strain>
    </source>
</reference>
<reference evidence="1 2" key="2">
    <citation type="journal article" date="2016" name="Genome Announc.">
        <title>Complete Genome Sequence of the Highly Virulent Aeromonas schubertii Strain WL1483, Isolated from Diseased Snakehead Fish (Channa argus) in China.</title>
        <authorList>
            <person name="Liu L."/>
            <person name="Li N."/>
            <person name="Zhang D."/>
            <person name="Fu X."/>
            <person name="Shi C."/>
            <person name="Lin Q."/>
            <person name="Hao G."/>
        </authorList>
    </citation>
    <scope>NUCLEOTIDE SEQUENCE [LARGE SCALE GENOMIC DNA]</scope>
    <source>
        <strain evidence="1 2">WL1483</strain>
    </source>
</reference>
<dbReference type="PATRIC" id="fig|652.5.peg.1354"/>
<dbReference type="AlphaFoldDB" id="A0A0S2SED6"/>
<evidence type="ECO:0000313" key="2">
    <source>
        <dbReference type="Proteomes" id="UP000058114"/>
    </source>
</evidence>